<evidence type="ECO:0000256" key="2">
    <source>
        <dbReference type="ARBA" id="ARBA00008974"/>
    </source>
</evidence>
<keyword evidence="4 6" id="KW-1133">Transmembrane helix</keyword>
<comment type="similarity">
    <text evidence="2">Belongs to the purine-cytosine permease (2.A.39) family.</text>
</comment>
<keyword evidence="3 6" id="KW-0812">Transmembrane</keyword>
<name>A0ABS7UYN5_9BACI</name>
<evidence type="ECO:0000256" key="1">
    <source>
        <dbReference type="ARBA" id="ARBA00004141"/>
    </source>
</evidence>
<feature type="transmembrane region" description="Helical" evidence="6">
    <location>
        <begin position="165"/>
        <end position="183"/>
    </location>
</feature>
<reference evidence="7" key="1">
    <citation type="submission" date="2024-05" db="EMBL/GenBank/DDBJ databases">
        <title>Metabacillus sp. nov., isolated from the rhizosphere soil of tomato plants.</title>
        <authorList>
            <person name="Ma R."/>
        </authorList>
    </citation>
    <scope>NUCLEOTIDE SEQUENCE</scope>
    <source>
        <strain evidence="7">DBTR6</strain>
    </source>
</reference>
<dbReference type="Gene3D" id="1.10.4160.10">
    <property type="entry name" value="Hydantoin permease"/>
    <property type="match status" value="1"/>
</dbReference>
<dbReference type="RefSeq" id="WP_224141578.1">
    <property type="nucleotide sequence ID" value="NZ_JAIQUM010000088.1"/>
</dbReference>
<comment type="caution">
    <text evidence="7">The sequence shown here is derived from an EMBL/GenBank/DDBJ whole genome shotgun (WGS) entry which is preliminary data.</text>
</comment>
<feature type="transmembrane region" description="Helical" evidence="6">
    <location>
        <begin position="55"/>
        <end position="77"/>
    </location>
</feature>
<dbReference type="InterPro" id="IPR045225">
    <property type="entry name" value="Uracil/uridine/allantoin_perm"/>
</dbReference>
<dbReference type="InterPro" id="IPR001248">
    <property type="entry name" value="Pur-cyt_permease"/>
</dbReference>
<dbReference type="Proteomes" id="UP001165287">
    <property type="component" value="Unassembled WGS sequence"/>
</dbReference>
<feature type="transmembrane region" description="Helical" evidence="6">
    <location>
        <begin position="26"/>
        <end position="43"/>
    </location>
</feature>
<feature type="transmembrane region" description="Helical" evidence="6">
    <location>
        <begin position="353"/>
        <end position="375"/>
    </location>
</feature>
<feature type="transmembrane region" description="Helical" evidence="6">
    <location>
        <begin position="203"/>
        <end position="225"/>
    </location>
</feature>
<evidence type="ECO:0000256" key="5">
    <source>
        <dbReference type="ARBA" id="ARBA00023136"/>
    </source>
</evidence>
<evidence type="ECO:0000256" key="4">
    <source>
        <dbReference type="ARBA" id="ARBA00022989"/>
    </source>
</evidence>
<evidence type="ECO:0000256" key="3">
    <source>
        <dbReference type="ARBA" id="ARBA00022692"/>
    </source>
</evidence>
<feature type="transmembrane region" description="Helical" evidence="6">
    <location>
        <begin position="330"/>
        <end position="347"/>
    </location>
</feature>
<feature type="transmembrane region" description="Helical" evidence="6">
    <location>
        <begin position="140"/>
        <end position="158"/>
    </location>
</feature>
<evidence type="ECO:0000313" key="7">
    <source>
        <dbReference type="EMBL" id="MBZ5753147.1"/>
    </source>
</evidence>
<dbReference type="EMBL" id="JAIQUM010000088">
    <property type="protein sequence ID" value="MBZ5753147.1"/>
    <property type="molecule type" value="Genomic_DNA"/>
</dbReference>
<gene>
    <name evidence="7" type="ORF">K9V48_23705</name>
</gene>
<evidence type="ECO:0000313" key="8">
    <source>
        <dbReference type="Proteomes" id="UP001165287"/>
    </source>
</evidence>
<feature type="transmembrane region" description="Helical" evidence="6">
    <location>
        <begin position="421"/>
        <end position="441"/>
    </location>
</feature>
<feature type="transmembrane region" description="Helical" evidence="6">
    <location>
        <begin position="396"/>
        <end position="415"/>
    </location>
</feature>
<protein>
    <submittedName>
        <fullName evidence="7">NCS1 family transporter</fullName>
    </submittedName>
</protein>
<sequence length="498" mass="54653">MANEKGNHLLEKSILPVGSNGKTMGMIGYFMLWVGMVVMIVAYQFGGDAVSSYPLLTSIIVIFAAYLAIGFIMLLSADIGTEHGLSFAVFLRAPFGIIGTHFPVVSRGVVAACWFGIQTYLGALALNGIFQYLVGYDNWILWYTLFAIVQLVNTALGIKAVETFANLAAPILIAISVWMYFYLDGMVVEQGENIWTFVGGQDASLLAIFMANLTLWAALAIDIPNISRYLKVKTGTKSFGSRNRNIFLAQLVALPVVSTLMAFIGAIAYIATGDWNPITIIQNNETGFSLIVLLALVTIAQWSTNNAANLIPAALAFVNAAAPHLSYKMGVVLAGIIGSLSMPWFILDNLYVFLGYFGATLSAIAGIMFCDYYLIRKRRLNVPDLYKVNGQFRYAKGFNPAGFIAWVVSGALAILFMEYSYIIGIASGAILYYALMTGWILKKYPQQEIESNFDDNYLAASVNIDWTYSGKKDGFVRTPVKTIYKEEQVFDGVQVNTE</sequence>
<keyword evidence="8" id="KW-1185">Reference proteome</keyword>
<comment type="subcellular location">
    <subcellularLocation>
        <location evidence="1">Membrane</location>
        <topology evidence="1">Multi-pass membrane protein</topology>
    </subcellularLocation>
</comment>
<feature type="transmembrane region" description="Helical" evidence="6">
    <location>
        <begin position="83"/>
        <end position="102"/>
    </location>
</feature>
<dbReference type="Pfam" id="PF02133">
    <property type="entry name" value="Transp_cyt_pur"/>
    <property type="match status" value="1"/>
</dbReference>
<feature type="transmembrane region" description="Helical" evidence="6">
    <location>
        <begin position="109"/>
        <end position="134"/>
    </location>
</feature>
<feature type="transmembrane region" description="Helical" evidence="6">
    <location>
        <begin position="246"/>
        <end position="271"/>
    </location>
</feature>
<accession>A0ABS7UYN5</accession>
<proteinExistence type="inferred from homology"/>
<organism evidence="7 8">
    <name type="scientific">Metabacillus rhizolycopersici</name>
    <dbReference type="NCBI Taxonomy" id="2875709"/>
    <lineage>
        <taxon>Bacteria</taxon>
        <taxon>Bacillati</taxon>
        <taxon>Bacillota</taxon>
        <taxon>Bacilli</taxon>
        <taxon>Bacillales</taxon>
        <taxon>Bacillaceae</taxon>
        <taxon>Metabacillus</taxon>
    </lineage>
</organism>
<dbReference type="PANTHER" id="PTHR30618:SF0">
    <property type="entry name" value="PURINE-URACIL PERMEASE NCS1"/>
    <property type="match status" value="1"/>
</dbReference>
<evidence type="ECO:0000256" key="6">
    <source>
        <dbReference type="SAM" id="Phobius"/>
    </source>
</evidence>
<dbReference type="PANTHER" id="PTHR30618">
    <property type="entry name" value="NCS1 FAMILY PURINE/PYRIMIDINE TRANSPORTER"/>
    <property type="match status" value="1"/>
</dbReference>
<keyword evidence="5 6" id="KW-0472">Membrane</keyword>
<dbReference type="CDD" id="cd10323">
    <property type="entry name" value="SLC-NCS1sbd"/>
    <property type="match status" value="1"/>
</dbReference>